<reference evidence="4" key="1">
    <citation type="submission" date="2024-02" db="EMBL/GenBank/DDBJ databases">
        <title>Tomenella chthoni gen. nov. sp. nov., a member of the family Jonesiaceae isolated from bat guano.</title>
        <authorList>
            <person name="Miller S.L."/>
            <person name="King J."/>
            <person name="Sankaranarayanan K."/>
            <person name="Lawson P.A."/>
        </authorList>
    </citation>
    <scope>NUCLEOTIDE SEQUENCE</scope>
    <source>
        <strain evidence="4">BS-20</strain>
    </source>
</reference>
<dbReference type="GO" id="GO:0070490">
    <property type="term" value="P:protein pupylation"/>
    <property type="evidence" value="ECO:0007669"/>
    <property type="project" value="TreeGrafter"/>
</dbReference>
<dbReference type="EC" id="3.5.1.119" evidence="4"/>
<dbReference type="PIRSF" id="PIRSF018077">
    <property type="entry name" value="UCP018077"/>
    <property type="match status" value="1"/>
</dbReference>
<dbReference type="EMBL" id="CP146203">
    <property type="protein sequence ID" value="XBH22803.1"/>
    <property type="molecule type" value="Genomic_DNA"/>
</dbReference>
<dbReference type="AlphaFoldDB" id="A0AAU7E002"/>
<dbReference type="NCBIfam" id="TIGR03688">
    <property type="entry name" value="depupylase_Dop"/>
    <property type="match status" value="1"/>
</dbReference>
<dbReference type="PANTHER" id="PTHR42307:SF2">
    <property type="entry name" value="PUP DEAMIDASE_DEPUPYLASE"/>
    <property type="match status" value="1"/>
</dbReference>
<proteinExistence type="inferred from homology"/>
<feature type="active site" description="Proton acceptor" evidence="2">
    <location>
        <position position="128"/>
    </location>
</feature>
<dbReference type="GO" id="GO:0019941">
    <property type="term" value="P:modification-dependent protein catabolic process"/>
    <property type="evidence" value="ECO:0007669"/>
    <property type="project" value="InterPro"/>
</dbReference>
<dbReference type="GO" id="GO:0010498">
    <property type="term" value="P:proteasomal protein catabolic process"/>
    <property type="evidence" value="ECO:0007669"/>
    <property type="project" value="InterPro"/>
</dbReference>
<dbReference type="InterPro" id="IPR004347">
    <property type="entry name" value="Pup_ligase/deamidase"/>
</dbReference>
<dbReference type="Pfam" id="PF03136">
    <property type="entry name" value="Pup_ligase"/>
    <property type="match status" value="1"/>
</dbReference>
<dbReference type="InterPro" id="IPR022366">
    <property type="entry name" value="Pup_deamidase"/>
</dbReference>
<accession>A0AAU7E002</accession>
<feature type="region of interest" description="Disordered" evidence="3">
    <location>
        <begin position="68"/>
        <end position="100"/>
    </location>
</feature>
<sequence>MTVRRIMGIETEYGILQQGNAYANPMLMSSQIVTAYQARMNHALVQARWDYEDEDPLQDLRGFSIPRASAHPSMLTDNPEVAAPSGDDTSEPPESLGTQHVARPITPTYLDPGAANTILTNGARLYVDHAHPEYSSPEFTNPLDGVRWDVAGERVMLDATREVAATMGIDISLFKNNTDSKGSSYGTHENYLVDREVEFGVLARALIPFFVTRQVFTGSGRVGIGTHSQLPGFQLSQRADYMEAEIGLETTMRRPIVNTRDEPHADRERWRRLHVIVGDANLLEPVTYLKLGSTSLVLWLIEQLAQHEDLAEELQQLELLDPVGDIKTVSRDLTCTVKLHLKNGSRLSALEIQRRYLDLVNTLLSRTQEATGDPVDDDTVQVVARWTDVLTRLELDPMLCAKDVEWVAKLRLLNGMKNREHLDWDHPKLAMMDILWSDVKPERSLYRKMVAAGAVETMVTEDEVRTAVTTPPADTRAYFRGHVISNFSDVLSAVSWDSVIFDLPSAPNLTRVSMLNPWRGSAMHVGQLFAQHRDPGDFLAALLKK</sequence>
<gene>
    <name evidence="4" type="primary">dop</name>
    <name evidence="4" type="ORF">V5R04_06190</name>
</gene>
<name>A0AAU7E002_9MICO</name>
<evidence type="ECO:0000256" key="2">
    <source>
        <dbReference type="PIRSR" id="PIRSR018077-1"/>
    </source>
</evidence>
<dbReference type="GO" id="GO:0016811">
    <property type="term" value="F:hydrolase activity, acting on carbon-nitrogen (but not peptide) bonds, in linear amides"/>
    <property type="evidence" value="ECO:0007669"/>
    <property type="project" value="InterPro"/>
</dbReference>
<organism evidence="4">
    <name type="scientific">Jonesiaceae bacterium BS-20</name>
    <dbReference type="NCBI Taxonomy" id="3120821"/>
    <lineage>
        <taxon>Bacteria</taxon>
        <taxon>Bacillati</taxon>
        <taxon>Actinomycetota</taxon>
        <taxon>Actinomycetes</taxon>
        <taxon>Micrococcales</taxon>
        <taxon>Jonesiaceae</taxon>
    </lineage>
</organism>
<comment type="similarity">
    <text evidence="1">Belongs to the Pup ligase/Pup deamidase family. Pup deamidase subfamily.</text>
</comment>
<dbReference type="GO" id="GO:0005524">
    <property type="term" value="F:ATP binding"/>
    <property type="evidence" value="ECO:0007669"/>
    <property type="project" value="TreeGrafter"/>
</dbReference>
<dbReference type="PANTHER" id="PTHR42307">
    <property type="entry name" value="PUP DEAMIDASE/DEPUPYLASE"/>
    <property type="match status" value="1"/>
</dbReference>
<evidence type="ECO:0000313" key="4">
    <source>
        <dbReference type="EMBL" id="XBH22803.1"/>
    </source>
</evidence>
<keyword evidence="4" id="KW-0378">Hydrolase</keyword>
<protein>
    <submittedName>
        <fullName evidence="4">Depupylase/deamidase Dop</fullName>
        <ecNumber evidence="4">3.5.1.119</ecNumber>
    </submittedName>
</protein>
<evidence type="ECO:0000256" key="3">
    <source>
        <dbReference type="SAM" id="MobiDB-lite"/>
    </source>
</evidence>
<evidence type="ECO:0000256" key="1">
    <source>
        <dbReference type="ARBA" id="ARBA00009114"/>
    </source>
</evidence>
<dbReference type="GO" id="GO:0008233">
    <property type="term" value="F:peptidase activity"/>
    <property type="evidence" value="ECO:0007669"/>
    <property type="project" value="InterPro"/>
</dbReference>